<dbReference type="InterPro" id="IPR000305">
    <property type="entry name" value="GIY-YIG_endonuc"/>
</dbReference>
<comment type="caution">
    <text evidence="3">The sequence shown here is derived from an EMBL/GenBank/DDBJ whole genome shotgun (WGS) entry which is preliminary data.</text>
</comment>
<comment type="similarity">
    <text evidence="1">Belongs to the UPF0213 family.</text>
</comment>
<evidence type="ECO:0000259" key="2">
    <source>
        <dbReference type="PROSITE" id="PS50164"/>
    </source>
</evidence>
<dbReference type="InterPro" id="IPR050190">
    <property type="entry name" value="UPF0213_domain"/>
</dbReference>
<dbReference type="AlphaFoldDB" id="A0A2M9CK80"/>
<dbReference type="Gene3D" id="3.40.1440.10">
    <property type="entry name" value="GIY-YIG endonuclease"/>
    <property type="match status" value="1"/>
</dbReference>
<evidence type="ECO:0000313" key="4">
    <source>
        <dbReference type="Proteomes" id="UP000228758"/>
    </source>
</evidence>
<accession>A0A2M9CK80</accession>
<dbReference type="SUPFAM" id="SSF82771">
    <property type="entry name" value="GIY-YIG endonuclease"/>
    <property type="match status" value="1"/>
</dbReference>
<keyword evidence="3" id="KW-0378">Hydrolase</keyword>
<dbReference type="EMBL" id="PGFF01000001">
    <property type="protein sequence ID" value="PJJ72299.1"/>
    <property type="molecule type" value="Genomic_DNA"/>
</dbReference>
<evidence type="ECO:0000256" key="1">
    <source>
        <dbReference type="ARBA" id="ARBA00007435"/>
    </source>
</evidence>
<feature type="domain" description="GIY-YIG" evidence="2">
    <location>
        <begin position="1"/>
        <end position="71"/>
    </location>
</feature>
<dbReference type="Proteomes" id="UP000228758">
    <property type="component" value="Unassembled WGS sequence"/>
</dbReference>
<keyword evidence="4" id="KW-1185">Reference proteome</keyword>
<dbReference type="InterPro" id="IPR035901">
    <property type="entry name" value="GIY-YIG_endonuc_sf"/>
</dbReference>
<name>A0A2M9CK80_9MICO</name>
<dbReference type="PANTHER" id="PTHR34477:SF1">
    <property type="entry name" value="UPF0213 PROTEIN YHBQ"/>
    <property type="match status" value="1"/>
</dbReference>
<dbReference type="PROSITE" id="PS50164">
    <property type="entry name" value="GIY_YIG"/>
    <property type="match status" value="1"/>
</dbReference>
<proteinExistence type="inferred from homology"/>
<keyword evidence="3" id="KW-0540">Nuclease</keyword>
<keyword evidence="3" id="KW-0255">Endonuclease</keyword>
<dbReference type="GO" id="GO:0004519">
    <property type="term" value="F:endonuclease activity"/>
    <property type="evidence" value="ECO:0007669"/>
    <property type="project" value="UniProtKB-KW"/>
</dbReference>
<dbReference type="Pfam" id="PF01541">
    <property type="entry name" value="GIY-YIG"/>
    <property type="match status" value="1"/>
</dbReference>
<organism evidence="3 4">
    <name type="scientific">Diaminobutyricimonas aerilata</name>
    <dbReference type="NCBI Taxonomy" id="1162967"/>
    <lineage>
        <taxon>Bacteria</taxon>
        <taxon>Bacillati</taxon>
        <taxon>Actinomycetota</taxon>
        <taxon>Actinomycetes</taxon>
        <taxon>Micrococcales</taxon>
        <taxon>Microbacteriaceae</taxon>
        <taxon>Diaminobutyricimonas</taxon>
    </lineage>
</organism>
<protein>
    <submittedName>
        <fullName evidence="3">Putative endonuclease</fullName>
    </submittedName>
</protein>
<dbReference type="CDD" id="cd10456">
    <property type="entry name" value="GIY-YIG_UPF0213"/>
    <property type="match status" value="1"/>
</dbReference>
<sequence length="91" mass="10413">MYILRCADGTFYVGSTRDLERRLGEHGEGGVGYTRLRRPVTLAYAEEYERVDEAYAREKQVQGWSRRKRQALIDGDTEALRAGAKKRFPGS</sequence>
<evidence type="ECO:0000313" key="3">
    <source>
        <dbReference type="EMBL" id="PJJ72299.1"/>
    </source>
</evidence>
<dbReference type="PANTHER" id="PTHR34477">
    <property type="entry name" value="UPF0213 PROTEIN YHBQ"/>
    <property type="match status" value="1"/>
</dbReference>
<reference evidence="3 4" key="1">
    <citation type="submission" date="2017-11" db="EMBL/GenBank/DDBJ databases">
        <title>Genomic Encyclopedia of Archaeal and Bacterial Type Strains, Phase II (KMG-II): From Individual Species to Whole Genera.</title>
        <authorList>
            <person name="Goeker M."/>
        </authorList>
    </citation>
    <scope>NUCLEOTIDE SEQUENCE [LARGE SCALE GENOMIC DNA]</scope>
    <source>
        <strain evidence="3 4">DSM 27393</strain>
    </source>
</reference>
<gene>
    <name evidence="3" type="ORF">CLV46_1866</name>
</gene>